<dbReference type="GO" id="GO:0007189">
    <property type="term" value="P:adenylate cyclase-activating G protein-coupled receptor signaling pathway"/>
    <property type="evidence" value="ECO:0007669"/>
    <property type="project" value="TreeGrafter"/>
</dbReference>
<name>A0A177WTJ9_BATDL</name>
<feature type="transmembrane region" description="Helical" evidence="5">
    <location>
        <begin position="6"/>
        <end position="26"/>
    </location>
</feature>
<dbReference type="EMBL" id="DS022310">
    <property type="protein sequence ID" value="OAJ43459.1"/>
    <property type="molecule type" value="Genomic_DNA"/>
</dbReference>
<reference evidence="6 7" key="2">
    <citation type="submission" date="2016-05" db="EMBL/GenBank/DDBJ databases">
        <title>Lineage-specific infection strategies underlie the spectrum of fungal disease in amphibians.</title>
        <authorList>
            <person name="Cuomo C.A."/>
            <person name="Farrer R.A."/>
            <person name="James T."/>
            <person name="Longcore J."/>
            <person name="Birren B."/>
        </authorList>
    </citation>
    <scope>NUCLEOTIDE SEQUENCE [LARGE SCALE GENOMIC DNA]</scope>
    <source>
        <strain evidence="6 7">JEL423</strain>
    </source>
</reference>
<organism evidence="6 7">
    <name type="scientific">Batrachochytrium dendrobatidis (strain JEL423)</name>
    <dbReference type="NCBI Taxonomy" id="403673"/>
    <lineage>
        <taxon>Eukaryota</taxon>
        <taxon>Fungi</taxon>
        <taxon>Fungi incertae sedis</taxon>
        <taxon>Chytridiomycota</taxon>
        <taxon>Chytridiomycota incertae sedis</taxon>
        <taxon>Chytridiomycetes</taxon>
        <taxon>Rhizophydiales</taxon>
        <taxon>Rhizophydiales incertae sedis</taxon>
        <taxon>Batrachochytrium</taxon>
    </lineage>
</organism>
<feature type="transmembrane region" description="Helical" evidence="5">
    <location>
        <begin position="150"/>
        <end position="170"/>
    </location>
</feature>
<dbReference type="AlphaFoldDB" id="A0A177WTJ9"/>
<sequence>MIQEFSPASANICLLMSLTMVYIVHFNGSAKTLELMQPYLIVLCFIVALPLALTILVYSPTSISNNLVGDADSYCWISADHKQYRIWFLYLEVWAVFVGAIIAYGATWLRITGLMKQLNLPNRNPIKGLIRMSVTSTVAQPQSEKYQTVLVRRMMLFVIAFMVIWTPATVNRIHQFVTGDYVFTLGVIQAICNSLGGFINCIIFILCCQGRSQSTFIASPSLSGSHGNSANTMSLSPTKSLDGSGRMANGYYSSPPLRESISTIDGHTPPSVLPAAHVSYGEPIQLANTYSNTSSTSGLIILSDDSWTHKDSNPA</sequence>
<reference evidence="6 7" key="1">
    <citation type="submission" date="2006-10" db="EMBL/GenBank/DDBJ databases">
        <title>The Genome Sequence of Batrachochytrium dendrobatidis JEL423.</title>
        <authorList>
            <consortium name="The Broad Institute Genome Sequencing Platform"/>
            <person name="Birren B."/>
            <person name="Lander E."/>
            <person name="Galagan J."/>
            <person name="Cuomo C."/>
            <person name="Devon K."/>
            <person name="Jaffe D."/>
            <person name="Butler J."/>
            <person name="Alvarez P."/>
            <person name="Gnerre S."/>
            <person name="Grabherr M."/>
            <person name="Kleber M."/>
            <person name="Mauceli E."/>
            <person name="Brockman W."/>
            <person name="Young S."/>
            <person name="LaButti K."/>
            <person name="Sykes S."/>
            <person name="DeCaprio D."/>
            <person name="Crawford M."/>
            <person name="Koehrsen M."/>
            <person name="Engels R."/>
            <person name="Montgomery P."/>
            <person name="Pearson M."/>
            <person name="Howarth C."/>
            <person name="Larson L."/>
            <person name="White J."/>
            <person name="O'Leary S."/>
            <person name="Kodira C."/>
            <person name="Zeng Q."/>
            <person name="Yandava C."/>
            <person name="Alvarado L."/>
            <person name="Longcore J."/>
            <person name="James T."/>
        </authorList>
    </citation>
    <scope>NUCLEOTIDE SEQUENCE [LARGE SCALE GENOMIC DNA]</scope>
    <source>
        <strain evidence="6 7">JEL423</strain>
    </source>
</reference>
<dbReference type="Proteomes" id="UP000077115">
    <property type="component" value="Unassembled WGS sequence"/>
</dbReference>
<proteinExistence type="predicted"/>
<accession>A0A177WTJ9</accession>
<protein>
    <recommendedName>
        <fullName evidence="8">G-protein coupled receptors family 2 profile 2 domain-containing protein</fullName>
    </recommendedName>
</protein>
<dbReference type="GO" id="GO:0005886">
    <property type="term" value="C:plasma membrane"/>
    <property type="evidence" value="ECO:0007669"/>
    <property type="project" value="TreeGrafter"/>
</dbReference>
<dbReference type="GO" id="GO:0004930">
    <property type="term" value="F:G protein-coupled receptor activity"/>
    <property type="evidence" value="ECO:0007669"/>
    <property type="project" value="TreeGrafter"/>
</dbReference>
<keyword evidence="2 5" id="KW-0812">Transmembrane</keyword>
<dbReference type="PANTHER" id="PTHR23112:SF0">
    <property type="entry name" value="TRANSMEMBRANE PROTEIN 116"/>
    <property type="match status" value="1"/>
</dbReference>
<evidence type="ECO:0000256" key="4">
    <source>
        <dbReference type="ARBA" id="ARBA00023136"/>
    </source>
</evidence>
<dbReference type="VEuPathDB" id="FungiDB:BDEG_26818"/>
<evidence type="ECO:0000256" key="3">
    <source>
        <dbReference type="ARBA" id="ARBA00022989"/>
    </source>
</evidence>
<evidence type="ECO:0000313" key="6">
    <source>
        <dbReference type="EMBL" id="OAJ43459.1"/>
    </source>
</evidence>
<dbReference type="PANTHER" id="PTHR23112">
    <property type="entry name" value="G PROTEIN-COUPLED RECEPTOR 157-RELATED"/>
    <property type="match status" value="1"/>
</dbReference>
<dbReference type="Gene3D" id="1.20.1070.10">
    <property type="entry name" value="Rhodopsin 7-helix transmembrane proteins"/>
    <property type="match status" value="1"/>
</dbReference>
<dbReference type="OrthoDB" id="2122879at2759"/>
<evidence type="ECO:0008006" key="8">
    <source>
        <dbReference type="Google" id="ProtNLM"/>
    </source>
</evidence>
<feature type="transmembrane region" description="Helical" evidence="5">
    <location>
        <begin position="86"/>
        <end position="109"/>
    </location>
</feature>
<dbReference type="STRING" id="403673.A0A177WTJ9"/>
<evidence type="ECO:0000256" key="2">
    <source>
        <dbReference type="ARBA" id="ARBA00022692"/>
    </source>
</evidence>
<gene>
    <name evidence="6" type="ORF">BDEG_26818</name>
</gene>
<comment type="subcellular location">
    <subcellularLocation>
        <location evidence="1">Membrane</location>
        <topology evidence="1">Multi-pass membrane protein</topology>
    </subcellularLocation>
</comment>
<evidence type="ECO:0000256" key="5">
    <source>
        <dbReference type="SAM" id="Phobius"/>
    </source>
</evidence>
<feature type="transmembrane region" description="Helical" evidence="5">
    <location>
        <begin position="38"/>
        <end position="58"/>
    </location>
</feature>
<keyword evidence="4 5" id="KW-0472">Membrane</keyword>
<evidence type="ECO:0000313" key="7">
    <source>
        <dbReference type="Proteomes" id="UP000077115"/>
    </source>
</evidence>
<keyword evidence="3 5" id="KW-1133">Transmembrane helix</keyword>
<evidence type="ECO:0000256" key="1">
    <source>
        <dbReference type="ARBA" id="ARBA00004141"/>
    </source>
</evidence>
<feature type="transmembrane region" description="Helical" evidence="5">
    <location>
        <begin position="182"/>
        <end position="207"/>
    </location>
</feature>